<proteinExistence type="predicted"/>
<feature type="region of interest" description="Disordered" evidence="1">
    <location>
        <begin position="1"/>
        <end position="35"/>
    </location>
</feature>
<organism evidence="4">
    <name type="scientific">Onchocerca flexuosa</name>
    <dbReference type="NCBI Taxonomy" id="387005"/>
    <lineage>
        <taxon>Eukaryota</taxon>
        <taxon>Metazoa</taxon>
        <taxon>Ecdysozoa</taxon>
        <taxon>Nematoda</taxon>
        <taxon>Chromadorea</taxon>
        <taxon>Rhabditida</taxon>
        <taxon>Spirurina</taxon>
        <taxon>Spiruromorpha</taxon>
        <taxon>Filarioidea</taxon>
        <taxon>Onchocercidae</taxon>
        <taxon>Onchocerca</taxon>
    </lineage>
</organism>
<dbReference type="Proteomes" id="UP000267606">
    <property type="component" value="Unassembled WGS sequence"/>
</dbReference>
<dbReference type="WBParaSite" id="OFLC_0001120301-mRNA-1">
    <property type="protein sequence ID" value="OFLC_0001120301-mRNA-1"/>
    <property type="gene ID" value="OFLC_0001120301"/>
</dbReference>
<dbReference type="EMBL" id="UZAJ01015892">
    <property type="protein sequence ID" value="VDO74725.1"/>
    <property type="molecule type" value="Genomic_DNA"/>
</dbReference>
<reference evidence="4" key="1">
    <citation type="submission" date="2016-06" db="UniProtKB">
        <authorList>
            <consortium name="WormBaseParasite"/>
        </authorList>
    </citation>
    <scope>IDENTIFICATION</scope>
</reference>
<evidence type="ECO:0000313" key="3">
    <source>
        <dbReference type="Proteomes" id="UP000267606"/>
    </source>
</evidence>
<keyword evidence="3" id="KW-1185">Reference proteome</keyword>
<name>A0A183HUP1_9BILA</name>
<evidence type="ECO:0000256" key="1">
    <source>
        <dbReference type="SAM" id="MobiDB-lite"/>
    </source>
</evidence>
<sequence>FQSITETASTWRKRRGGGVTATTAPTIPPTSVPSTSYQQQLLTRSVDKIFEEAELSGVLLLAGRKLKEFPAHLALKYELSDIISAGMSKKSS</sequence>
<dbReference type="STRING" id="387005.A0A183HUP1"/>
<dbReference type="AlphaFoldDB" id="A0A183HUP1"/>
<accession>A0A183HUP1</accession>
<evidence type="ECO:0000313" key="2">
    <source>
        <dbReference type="EMBL" id="VDO74725.1"/>
    </source>
</evidence>
<protein>
    <submittedName>
        <fullName evidence="4">IMS_C domain-containing protein</fullName>
    </submittedName>
</protein>
<gene>
    <name evidence="2" type="ORF">OFLC_LOCUS11206</name>
</gene>
<evidence type="ECO:0000313" key="4">
    <source>
        <dbReference type="WBParaSite" id="OFLC_0001120301-mRNA-1"/>
    </source>
</evidence>
<feature type="compositionally biased region" description="Polar residues" evidence="1">
    <location>
        <begin position="1"/>
        <end position="10"/>
    </location>
</feature>
<reference evidence="2 3" key="2">
    <citation type="submission" date="2018-11" db="EMBL/GenBank/DDBJ databases">
        <authorList>
            <consortium name="Pathogen Informatics"/>
        </authorList>
    </citation>
    <scope>NUCLEOTIDE SEQUENCE [LARGE SCALE GENOMIC DNA]</scope>
</reference>